<dbReference type="EMBL" id="VATY01000002">
    <property type="protein sequence ID" value="TMM57284.1"/>
    <property type="molecule type" value="Genomic_DNA"/>
</dbReference>
<dbReference type="InterPro" id="IPR001375">
    <property type="entry name" value="Peptidase_S9_cat"/>
</dbReference>
<dbReference type="InterPro" id="IPR011659">
    <property type="entry name" value="WD40"/>
</dbReference>
<dbReference type="OrthoDB" id="9812921at2"/>
<dbReference type="Gene3D" id="2.120.10.30">
    <property type="entry name" value="TolB, C-terminal domain"/>
    <property type="match status" value="2"/>
</dbReference>
<dbReference type="AlphaFoldDB" id="A0A5S3PRH3"/>
<organism evidence="4 5">
    <name type="scientific">Maribacter algarum</name>
    <name type="common">ex Zhang et al. 2020</name>
    <dbReference type="NCBI Taxonomy" id="2578118"/>
    <lineage>
        <taxon>Bacteria</taxon>
        <taxon>Pseudomonadati</taxon>
        <taxon>Bacteroidota</taxon>
        <taxon>Flavobacteriia</taxon>
        <taxon>Flavobacteriales</taxon>
        <taxon>Flavobacteriaceae</taxon>
        <taxon>Maribacter</taxon>
    </lineage>
</organism>
<evidence type="ECO:0000256" key="1">
    <source>
        <dbReference type="ARBA" id="ARBA00022801"/>
    </source>
</evidence>
<dbReference type="PANTHER" id="PTHR42776:SF27">
    <property type="entry name" value="DIPEPTIDYL PEPTIDASE FAMILY MEMBER 6"/>
    <property type="match status" value="1"/>
</dbReference>
<dbReference type="InterPro" id="IPR011042">
    <property type="entry name" value="6-blade_b-propeller_TolB-like"/>
</dbReference>
<proteinExistence type="predicted"/>
<dbReference type="PANTHER" id="PTHR42776">
    <property type="entry name" value="SERINE PEPTIDASE S9 FAMILY MEMBER"/>
    <property type="match status" value="1"/>
</dbReference>
<comment type="caution">
    <text evidence="4">The sequence shown here is derived from an EMBL/GenBank/DDBJ whole genome shotgun (WGS) entry which is preliminary data.</text>
</comment>
<protein>
    <submittedName>
        <fullName evidence="4">S9 family peptidase</fullName>
    </submittedName>
</protein>
<gene>
    <name evidence="4" type="ORF">FEE95_12420</name>
</gene>
<name>A0A5S3PRH3_9FLAO</name>
<keyword evidence="2" id="KW-0645">Protease</keyword>
<dbReference type="Proteomes" id="UP000310314">
    <property type="component" value="Unassembled WGS sequence"/>
</dbReference>
<reference evidence="4 5" key="1">
    <citation type="submission" date="2019-05" db="EMBL/GenBank/DDBJ databases">
        <authorList>
            <person name="Zhang J.-Y."/>
            <person name="Feg X."/>
            <person name="Du Z.-J."/>
        </authorList>
    </citation>
    <scope>NUCLEOTIDE SEQUENCE [LARGE SCALE GENOMIC DNA]</scope>
    <source>
        <strain evidence="4 5">RZ26</strain>
    </source>
</reference>
<dbReference type="Pfam" id="PF00326">
    <property type="entry name" value="Peptidase_S9"/>
    <property type="match status" value="1"/>
</dbReference>
<dbReference type="GO" id="GO:0004252">
    <property type="term" value="F:serine-type endopeptidase activity"/>
    <property type="evidence" value="ECO:0007669"/>
    <property type="project" value="TreeGrafter"/>
</dbReference>
<dbReference type="Gene3D" id="3.40.50.1820">
    <property type="entry name" value="alpha/beta hydrolase"/>
    <property type="match status" value="1"/>
</dbReference>
<evidence type="ECO:0000313" key="5">
    <source>
        <dbReference type="Proteomes" id="UP000310314"/>
    </source>
</evidence>
<accession>A0A5S3PRH3</accession>
<dbReference type="SUPFAM" id="SSF53474">
    <property type="entry name" value="alpha/beta-Hydrolases"/>
    <property type="match status" value="1"/>
</dbReference>
<feature type="domain" description="Peptidase S9 prolyl oligopeptidase catalytic" evidence="3">
    <location>
        <begin position="466"/>
        <end position="667"/>
    </location>
</feature>
<dbReference type="RefSeq" id="WP_138658267.1">
    <property type="nucleotide sequence ID" value="NZ_VATY01000002.1"/>
</dbReference>
<evidence type="ECO:0000256" key="2">
    <source>
        <dbReference type="ARBA" id="ARBA00022825"/>
    </source>
</evidence>
<keyword evidence="5" id="KW-1185">Reference proteome</keyword>
<evidence type="ECO:0000259" key="3">
    <source>
        <dbReference type="Pfam" id="PF00326"/>
    </source>
</evidence>
<dbReference type="InterPro" id="IPR029058">
    <property type="entry name" value="AB_hydrolase_fold"/>
</dbReference>
<dbReference type="GO" id="GO:0006508">
    <property type="term" value="P:proteolysis"/>
    <property type="evidence" value="ECO:0007669"/>
    <property type="project" value="InterPro"/>
</dbReference>
<dbReference type="SUPFAM" id="SSF82171">
    <property type="entry name" value="DPP6 N-terminal domain-like"/>
    <property type="match status" value="1"/>
</dbReference>
<keyword evidence="1" id="KW-0378">Hydrolase</keyword>
<sequence>MKKLFLVVGVLFGQLIFPQSEMKVPSFEEVLSLPVPSNPQISPKGEHILFQLRTTDWEANKYDTEIWLSKNGEKAFPLTHNPESSSHSPKWSPDGKWIAFISNRGNGNQIQVIRLGGGESFPATNIDGGINSFEWSPNGQQFTISMNQKDSKEDIALNERFGDYEIDDKTPKHSWLYTIDFKPEHINAIQHPCNQENDCIQWPKPIALLDSVDFSIGAFKWSPDGSKIVFDKQPNNLTNSYLQSDIGILDAKTKNWNVLVKNSSFDFLIDWSPDGKSIVYVTALDNNNSTNYKNNHFYTIDLDSKNKQELAKDFDEELKDLVWTKNGIYAMAYQKTKIELFLIDPSDGTIKLLKGSPNTIHSFSIARDGSTIAFLGNTKDNLKEIYTSALSQYAPRKITDFTARISNWKVAQSEVIRWKSSDGTMIEGILHKPKDYDATKKYPLLVNVHGGPTAADRPTPIPVFYPVLQWLDKGALVLRPNYRGSGGYGEKFRSLNVENMGLGAVDDILSGIDYLDSLGIINTEKMGSMGWSHGGYISALLATTTNRFKAISVGAGISNWATYYVATDLHPFTRQYLKATPWNNPEIYAKTSPITYINQATTPTLIQHGEYDQRVPIENAYELLQGLRDRDVDTELIVYNGVGHTIYKPKVRLAGVWHNWQWFGKYIFGEDIQIPVE</sequence>
<evidence type="ECO:0000313" key="4">
    <source>
        <dbReference type="EMBL" id="TMM57284.1"/>
    </source>
</evidence>
<keyword evidence="2" id="KW-0720">Serine protease</keyword>
<dbReference type="Pfam" id="PF07676">
    <property type="entry name" value="PD40"/>
    <property type="match status" value="2"/>
</dbReference>